<evidence type="ECO:0000313" key="4">
    <source>
        <dbReference type="EMBL" id="CAI9269959.1"/>
    </source>
</evidence>
<organism evidence="4 5">
    <name type="scientific">Lactuca saligna</name>
    <name type="common">Willowleaf lettuce</name>
    <dbReference type="NCBI Taxonomy" id="75948"/>
    <lineage>
        <taxon>Eukaryota</taxon>
        <taxon>Viridiplantae</taxon>
        <taxon>Streptophyta</taxon>
        <taxon>Embryophyta</taxon>
        <taxon>Tracheophyta</taxon>
        <taxon>Spermatophyta</taxon>
        <taxon>Magnoliopsida</taxon>
        <taxon>eudicotyledons</taxon>
        <taxon>Gunneridae</taxon>
        <taxon>Pentapetalae</taxon>
        <taxon>asterids</taxon>
        <taxon>campanulids</taxon>
        <taxon>Asterales</taxon>
        <taxon>Asteraceae</taxon>
        <taxon>Cichorioideae</taxon>
        <taxon>Cichorieae</taxon>
        <taxon>Lactucinae</taxon>
        <taxon>Lactuca</taxon>
    </lineage>
</organism>
<dbReference type="EMBL" id="OX465077">
    <property type="protein sequence ID" value="CAI9269959.1"/>
    <property type="molecule type" value="Genomic_DNA"/>
</dbReference>
<dbReference type="PANTHER" id="PTHR14221:SF47">
    <property type="entry name" value="DYNEIN REGULATOR LIS1-RELATED"/>
    <property type="match status" value="1"/>
</dbReference>
<dbReference type="InterPro" id="IPR015943">
    <property type="entry name" value="WD40/YVTN_repeat-like_dom_sf"/>
</dbReference>
<accession>A0AA35V3U2</accession>
<reference evidence="4" key="1">
    <citation type="submission" date="2023-04" db="EMBL/GenBank/DDBJ databases">
        <authorList>
            <person name="Vijverberg K."/>
            <person name="Xiong W."/>
            <person name="Schranz E."/>
        </authorList>
    </citation>
    <scope>NUCLEOTIDE SEQUENCE</scope>
</reference>
<evidence type="ECO:0000256" key="3">
    <source>
        <dbReference type="SAM" id="MobiDB-lite"/>
    </source>
</evidence>
<dbReference type="AlphaFoldDB" id="A0AA35V3U2"/>
<evidence type="ECO:0000256" key="2">
    <source>
        <dbReference type="ARBA" id="ARBA00022737"/>
    </source>
</evidence>
<gene>
    <name evidence="4" type="ORF">LSALG_LOCUS10302</name>
</gene>
<evidence type="ECO:0000313" key="5">
    <source>
        <dbReference type="Proteomes" id="UP001177003"/>
    </source>
</evidence>
<evidence type="ECO:0000256" key="1">
    <source>
        <dbReference type="ARBA" id="ARBA00022574"/>
    </source>
</evidence>
<dbReference type="PANTHER" id="PTHR14221">
    <property type="entry name" value="WD REPEAT DOMAIN 44"/>
    <property type="match status" value="1"/>
</dbReference>
<dbReference type="Gene3D" id="2.130.10.10">
    <property type="entry name" value="YVTN repeat-like/Quinoprotein amine dehydrogenase"/>
    <property type="match status" value="1"/>
</dbReference>
<keyword evidence="1" id="KW-0853">WD repeat</keyword>
<name>A0AA35V3U2_LACSI</name>
<dbReference type="Proteomes" id="UP001177003">
    <property type="component" value="Chromosome 1"/>
</dbReference>
<feature type="compositionally biased region" description="Polar residues" evidence="3">
    <location>
        <begin position="1"/>
        <end position="13"/>
    </location>
</feature>
<keyword evidence="5" id="KW-1185">Reference proteome</keyword>
<keyword evidence="2" id="KW-0677">Repeat</keyword>
<feature type="region of interest" description="Disordered" evidence="3">
    <location>
        <begin position="1"/>
        <end position="27"/>
    </location>
</feature>
<sequence length="135" mass="15307">MTGEQISVPSSPKNGEDHSAAEPIPKTQIRNNDRSLYSMLAKHSGNHLLHPISLDCWHRWHKKKSKELSSLYATQEFSAHNGYISIINFSHDGRYLASAGMCTSGIHDMYRSVFCLYNWNCANMEDLGIDRINPL</sequence>
<dbReference type="InterPro" id="IPR040324">
    <property type="entry name" value="WDR44/Dgr2"/>
</dbReference>
<proteinExistence type="predicted"/>
<protein>
    <submittedName>
        <fullName evidence="4">Uncharacterized protein</fullName>
    </submittedName>
</protein>